<protein>
    <recommendedName>
        <fullName evidence="4 12">Heme exporter protein D</fullName>
    </recommendedName>
</protein>
<keyword evidence="6 12" id="KW-1003">Cell membrane</keyword>
<evidence type="ECO:0000256" key="11">
    <source>
        <dbReference type="ARBA" id="ARBA00023136"/>
    </source>
</evidence>
<dbReference type="GO" id="GO:0005886">
    <property type="term" value="C:plasma membrane"/>
    <property type="evidence" value="ECO:0007669"/>
    <property type="project" value="UniProtKB-SubCell"/>
</dbReference>
<evidence type="ECO:0000256" key="8">
    <source>
        <dbReference type="ARBA" id="ARBA00022692"/>
    </source>
</evidence>
<evidence type="ECO:0000256" key="6">
    <source>
        <dbReference type="ARBA" id="ARBA00022475"/>
    </source>
</evidence>
<evidence type="ECO:0000256" key="2">
    <source>
        <dbReference type="ARBA" id="ARBA00004377"/>
    </source>
</evidence>
<accession>A0A2P7BKS3</accession>
<dbReference type="RefSeq" id="WP_106662137.1">
    <property type="nucleotide sequence ID" value="NZ_PGGM01000001.1"/>
</dbReference>
<keyword evidence="10 12" id="KW-1133">Transmembrane helix</keyword>
<gene>
    <name evidence="13" type="primary">ccmD</name>
    <name evidence="13" type="ORF">CU103_01440</name>
</gene>
<evidence type="ECO:0000256" key="3">
    <source>
        <dbReference type="ARBA" id="ARBA00008741"/>
    </source>
</evidence>
<dbReference type="AlphaFoldDB" id="A0A2P7BKS3"/>
<dbReference type="InterPro" id="IPR007078">
    <property type="entry name" value="Haem_export_protD_CcmD"/>
</dbReference>
<keyword evidence="5 12" id="KW-0813">Transport</keyword>
<dbReference type="GO" id="GO:0015886">
    <property type="term" value="P:heme transport"/>
    <property type="evidence" value="ECO:0007669"/>
    <property type="project" value="InterPro"/>
</dbReference>
<dbReference type="NCBIfam" id="TIGR03141">
    <property type="entry name" value="cytochro_ccmD"/>
    <property type="match status" value="1"/>
</dbReference>
<dbReference type="Pfam" id="PF04995">
    <property type="entry name" value="CcmD"/>
    <property type="match status" value="1"/>
</dbReference>
<keyword evidence="11 12" id="KW-0472">Membrane</keyword>
<dbReference type="GO" id="GO:0017004">
    <property type="term" value="P:cytochrome complex assembly"/>
    <property type="evidence" value="ECO:0007669"/>
    <property type="project" value="UniProtKB-KW"/>
</dbReference>
<dbReference type="Proteomes" id="UP000241764">
    <property type="component" value="Unassembled WGS sequence"/>
</dbReference>
<evidence type="ECO:0000256" key="4">
    <source>
        <dbReference type="ARBA" id="ARBA00016461"/>
    </source>
</evidence>
<dbReference type="EMBL" id="PGGM01000001">
    <property type="protein sequence ID" value="PSH67067.1"/>
    <property type="molecule type" value="Genomic_DNA"/>
</dbReference>
<keyword evidence="7 12" id="KW-0997">Cell inner membrane</keyword>
<evidence type="ECO:0000256" key="10">
    <source>
        <dbReference type="ARBA" id="ARBA00022989"/>
    </source>
</evidence>
<evidence type="ECO:0000256" key="5">
    <source>
        <dbReference type="ARBA" id="ARBA00022448"/>
    </source>
</evidence>
<keyword evidence="9 12" id="KW-0201">Cytochrome c-type biogenesis</keyword>
<evidence type="ECO:0000313" key="13">
    <source>
        <dbReference type="EMBL" id="PSH67067.1"/>
    </source>
</evidence>
<evidence type="ECO:0000256" key="12">
    <source>
        <dbReference type="RuleBase" id="RU363101"/>
    </source>
</evidence>
<proteinExistence type="inferred from homology"/>
<keyword evidence="8 12" id="KW-0812">Transmembrane</keyword>
<evidence type="ECO:0000256" key="9">
    <source>
        <dbReference type="ARBA" id="ARBA00022748"/>
    </source>
</evidence>
<reference evidence="14" key="1">
    <citation type="submission" date="2017-11" db="EMBL/GenBank/DDBJ databases">
        <authorList>
            <person name="Kuznetsova I."/>
            <person name="Sazanova A."/>
            <person name="Chirak E."/>
            <person name="Safronova V."/>
            <person name="Willems A."/>
        </authorList>
    </citation>
    <scope>NUCLEOTIDE SEQUENCE [LARGE SCALE GENOMIC DNA]</scope>
    <source>
        <strain evidence="14">CCBAU 03422</strain>
    </source>
</reference>
<organism evidence="13 14">
    <name type="scientific">Phyllobacterium sophorae</name>
    <dbReference type="NCBI Taxonomy" id="1520277"/>
    <lineage>
        <taxon>Bacteria</taxon>
        <taxon>Pseudomonadati</taxon>
        <taxon>Pseudomonadota</taxon>
        <taxon>Alphaproteobacteria</taxon>
        <taxon>Hyphomicrobiales</taxon>
        <taxon>Phyllobacteriaceae</taxon>
        <taxon>Phyllobacterium</taxon>
    </lineage>
</organism>
<evidence type="ECO:0000256" key="1">
    <source>
        <dbReference type="ARBA" id="ARBA00002442"/>
    </source>
</evidence>
<comment type="caution">
    <text evidence="13">The sequence shown here is derived from an EMBL/GenBank/DDBJ whole genome shotgun (WGS) entry which is preliminary data.</text>
</comment>
<comment type="similarity">
    <text evidence="3 12">Belongs to the CcmD/CycX/HelD family.</text>
</comment>
<feature type="transmembrane region" description="Helical" evidence="12">
    <location>
        <begin position="6"/>
        <end position="28"/>
    </location>
</feature>
<comment type="subcellular location">
    <subcellularLocation>
        <location evidence="2 12">Cell inner membrane</location>
        <topology evidence="2 12">Single-pass membrane protein</topology>
    </subcellularLocation>
</comment>
<keyword evidence="14" id="KW-1185">Reference proteome</keyword>
<evidence type="ECO:0000256" key="7">
    <source>
        <dbReference type="ARBA" id="ARBA00022519"/>
    </source>
</evidence>
<sequence length="57" mass="6321">MTSHTAFIVASYGASILILAGLIGWIFIDQRTQRLALQELETRGVRRRSDTKADDAS</sequence>
<name>A0A2P7BKS3_9HYPH</name>
<comment type="function">
    <text evidence="1 12">Required for the export of heme to the periplasm for the biogenesis of c-type cytochromes.</text>
</comment>
<evidence type="ECO:0000313" key="14">
    <source>
        <dbReference type="Proteomes" id="UP000241764"/>
    </source>
</evidence>
<dbReference type="OrthoDB" id="9811628at2"/>